<gene>
    <name evidence="1" type="ORF">BCR37DRAFT_391480</name>
</gene>
<dbReference type="Proteomes" id="UP000193685">
    <property type="component" value="Unassembled WGS sequence"/>
</dbReference>
<dbReference type="AlphaFoldDB" id="A0A1Y2FNY9"/>
<accession>A0A1Y2FNY9</accession>
<dbReference type="GeneID" id="63787615"/>
<proteinExistence type="predicted"/>
<comment type="caution">
    <text evidence="1">The sequence shown here is derived from an EMBL/GenBank/DDBJ whole genome shotgun (WGS) entry which is preliminary data.</text>
</comment>
<dbReference type="RefSeq" id="XP_040727202.1">
    <property type="nucleotide sequence ID" value="XM_040871016.1"/>
</dbReference>
<sequence>MSIPPLRLLLPQATRYNDLLPPSLLVQSASPAACLVIPFLLLAQERDRAIRQEKLAGGPDLTEVPVAEEQTTHAASTLILNCYGSLDALVAAMDGEPVQPLSRFLKSDLMDSGRFLETTQQVEVIHIDTLASLLGILFVLSTQKRSRATTGDATETELHVADSQESSESLIVAARENKERLLVLLGIDVMLSKAGEWTGQGLARVAAAAIDACADDCHLLLHCTTVQSADNGERIPLLTASPVLPATLQIPYVTVLDALRPLIQHSWVIRHQTSEELEGVQAEAYQGFWQDDTGTRYQVTWRERQPGGLCFDVHYARL</sequence>
<reference evidence="1 2" key="1">
    <citation type="submission" date="2016-07" db="EMBL/GenBank/DDBJ databases">
        <title>Pervasive Adenine N6-methylation of Active Genes in Fungi.</title>
        <authorList>
            <consortium name="DOE Joint Genome Institute"/>
            <person name="Mondo S.J."/>
            <person name="Dannebaum R.O."/>
            <person name="Kuo R.C."/>
            <person name="Labutti K."/>
            <person name="Haridas S."/>
            <person name="Kuo A."/>
            <person name="Salamov A."/>
            <person name="Ahrendt S.R."/>
            <person name="Lipzen A."/>
            <person name="Sullivan W."/>
            <person name="Andreopoulos W.B."/>
            <person name="Clum A."/>
            <person name="Lindquist E."/>
            <person name="Daum C."/>
            <person name="Ramamoorthy G.K."/>
            <person name="Gryganskyi A."/>
            <person name="Culley D."/>
            <person name="Magnuson J.K."/>
            <person name="James T.Y."/>
            <person name="O'Malley M.A."/>
            <person name="Stajich J.E."/>
            <person name="Spatafora J.W."/>
            <person name="Visel A."/>
            <person name="Grigoriev I.V."/>
        </authorList>
    </citation>
    <scope>NUCLEOTIDE SEQUENCE [LARGE SCALE GENOMIC DNA]</scope>
    <source>
        <strain evidence="1 2">12-1054</strain>
    </source>
</reference>
<name>A0A1Y2FNY9_PROLT</name>
<evidence type="ECO:0000313" key="2">
    <source>
        <dbReference type="Proteomes" id="UP000193685"/>
    </source>
</evidence>
<protein>
    <submittedName>
        <fullName evidence="1">Uncharacterized protein</fullName>
    </submittedName>
</protein>
<keyword evidence="2" id="KW-1185">Reference proteome</keyword>
<organism evidence="1 2">
    <name type="scientific">Protomyces lactucae-debilis</name>
    <dbReference type="NCBI Taxonomy" id="2754530"/>
    <lineage>
        <taxon>Eukaryota</taxon>
        <taxon>Fungi</taxon>
        <taxon>Dikarya</taxon>
        <taxon>Ascomycota</taxon>
        <taxon>Taphrinomycotina</taxon>
        <taxon>Taphrinomycetes</taxon>
        <taxon>Taphrinales</taxon>
        <taxon>Protomycetaceae</taxon>
        <taxon>Protomyces</taxon>
    </lineage>
</organism>
<evidence type="ECO:0000313" key="1">
    <source>
        <dbReference type="EMBL" id="ORY85720.1"/>
    </source>
</evidence>
<dbReference type="EMBL" id="MCFI01000004">
    <property type="protein sequence ID" value="ORY85720.1"/>
    <property type="molecule type" value="Genomic_DNA"/>
</dbReference>